<dbReference type="Proteomes" id="UP000266302">
    <property type="component" value="Unassembled WGS sequence"/>
</dbReference>
<evidence type="ECO:0000313" key="2">
    <source>
        <dbReference type="Proteomes" id="UP000266302"/>
    </source>
</evidence>
<dbReference type="EMBL" id="QXJC01000005">
    <property type="protein sequence ID" value="RID97788.1"/>
    <property type="molecule type" value="Genomic_DNA"/>
</dbReference>
<accession>A0A398CAA2</accession>
<name>A0A398CAA2_9BURK</name>
<sequence length="73" mass="7945">MPPGEAQRVQRLHDQLLAALQARDRRALRSARQAVLEAALVQPGSPAERSALRALAWRMAALLPAAIRRGQNG</sequence>
<protein>
    <submittedName>
        <fullName evidence="1">Uncharacterized protein</fullName>
    </submittedName>
</protein>
<evidence type="ECO:0000313" key="1">
    <source>
        <dbReference type="EMBL" id="RID97788.1"/>
    </source>
</evidence>
<proteinExistence type="predicted"/>
<keyword evidence="2" id="KW-1185">Reference proteome</keyword>
<organism evidence="1 2">
    <name type="scientific">Simplicispira hankyongi</name>
    <dbReference type="NCBI Taxonomy" id="2315688"/>
    <lineage>
        <taxon>Bacteria</taxon>
        <taxon>Pseudomonadati</taxon>
        <taxon>Pseudomonadota</taxon>
        <taxon>Betaproteobacteria</taxon>
        <taxon>Burkholderiales</taxon>
        <taxon>Comamonadaceae</taxon>
        <taxon>Simplicispira</taxon>
    </lineage>
</organism>
<reference evidence="1 2" key="1">
    <citation type="submission" date="2018-09" db="EMBL/GenBank/DDBJ databases">
        <title>Draft genome of Simplicispira sp. NY-02.</title>
        <authorList>
            <person name="Im W.T."/>
        </authorList>
    </citation>
    <scope>NUCLEOTIDE SEQUENCE [LARGE SCALE GENOMIC DNA]</scope>
    <source>
        <strain evidence="1 2">NY-02</strain>
    </source>
</reference>
<comment type="caution">
    <text evidence="1">The sequence shown here is derived from an EMBL/GenBank/DDBJ whole genome shotgun (WGS) entry which is preliminary data.</text>
</comment>
<gene>
    <name evidence="1" type="ORF">D3F03_12320</name>
</gene>
<dbReference type="AlphaFoldDB" id="A0A398CAA2"/>